<keyword evidence="2" id="KW-1185">Reference proteome</keyword>
<protein>
    <submittedName>
        <fullName evidence="1">Uncharacterized protein</fullName>
    </submittedName>
</protein>
<accession>A0AA88PC33</accession>
<evidence type="ECO:0000313" key="1">
    <source>
        <dbReference type="EMBL" id="KAK2876463.1"/>
    </source>
</evidence>
<sequence>MLLMIMAGPLSENKTSKCRNCSSIPSRLRFFSLKAAVDSNVLTTRLPPQTNALVICRRGCVEERERASHCTLQTSTGMYHIHRPYQSGAHQGPGLLCPSAWLQQSHSALLECR</sequence>
<dbReference type="AlphaFoldDB" id="A0AA88PC33"/>
<gene>
    <name evidence="1" type="ORF">Q8A67_020559</name>
</gene>
<dbReference type="Proteomes" id="UP001187343">
    <property type="component" value="Unassembled WGS sequence"/>
</dbReference>
<organism evidence="1 2">
    <name type="scientific">Cirrhinus molitorella</name>
    <name type="common">mud carp</name>
    <dbReference type="NCBI Taxonomy" id="172907"/>
    <lineage>
        <taxon>Eukaryota</taxon>
        <taxon>Metazoa</taxon>
        <taxon>Chordata</taxon>
        <taxon>Craniata</taxon>
        <taxon>Vertebrata</taxon>
        <taxon>Euteleostomi</taxon>
        <taxon>Actinopterygii</taxon>
        <taxon>Neopterygii</taxon>
        <taxon>Teleostei</taxon>
        <taxon>Ostariophysi</taxon>
        <taxon>Cypriniformes</taxon>
        <taxon>Cyprinidae</taxon>
        <taxon>Labeoninae</taxon>
        <taxon>Labeonini</taxon>
        <taxon>Cirrhinus</taxon>
    </lineage>
</organism>
<name>A0AA88PC33_9TELE</name>
<proteinExistence type="predicted"/>
<reference evidence="1" key="1">
    <citation type="submission" date="2023-08" db="EMBL/GenBank/DDBJ databases">
        <title>Chromosome-level Genome Assembly of mud carp (Cirrhinus molitorella).</title>
        <authorList>
            <person name="Liu H."/>
        </authorList>
    </citation>
    <scope>NUCLEOTIDE SEQUENCE</scope>
    <source>
        <strain evidence="1">Prfri</strain>
        <tissue evidence="1">Muscle</tissue>
    </source>
</reference>
<comment type="caution">
    <text evidence="1">The sequence shown here is derived from an EMBL/GenBank/DDBJ whole genome shotgun (WGS) entry which is preliminary data.</text>
</comment>
<dbReference type="EMBL" id="JAUYZG010000020">
    <property type="protein sequence ID" value="KAK2876463.1"/>
    <property type="molecule type" value="Genomic_DNA"/>
</dbReference>
<evidence type="ECO:0000313" key="2">
    <source>
        <dbReference type="Proteomes" id="UP001187343"/>
    </source>
</evidence>